<dbReference type="EMBL" id="CP006569">
    <property type="protein sequence ID" value="AHF75809.1"/>
    <property type="molecule type" value="Genomic_DNA"/>
</dbReference>
<keyword evidence="3" id="KW-0238">DNA-binding</keyword>
<evidence type="ECO:0000256" key="2">
    <source>
        <dbReference type="ARBA" id="ARBA00023015"/>
    </source>
</evidence>
<dbReference type="OrthoDB" id="5723059at2"/>
<evidence type="ECO:0000256" key="1">
    <source>
        <dbReference type="ARBA" id="ARBA00009437"/>
    </source>
</evidence>
<dbReference type="KEGG" id="sod:Sant_0713"/>
<feature type="domain" description="HTH lysR-type" evidence="5">
    <location>
        <begin position="17"/>
        <end position="74"/>
    </location>
</feature>
<keyword evidence="2" id="KW-0805">Transcription regulation</keyword>
<dbReference type="SUPFAM" id="SSF46785">
    <property type="entry name" value="Winged helix' DNA-binding domain"/>
    <property type="match status" value="1"/>
</dbReference>
<dbReference type="InterPro" id="IPR050176">
    <property type="entry name" value="LTTR"/>
</dbReference>
<dbReference type="InterPro" id="IPR005119">
    <property type="entry name" value="LysR_subst-bd"/>
</dbReference>
<gene>
    <name evidence="6" type="ORF">Sant_0713</name>
</gene>
<dbReference type="InterPro" id="IPR036388">
    <property type="entry name" value="WH-like_DNA-bd_sf"/>
</dbReference>
<evidence type="ECO:0000259" key="5">
    <source>
        <dbReference type="PROSITE" id="PS50931"/>
    </source>
</evidence>
<sequence>MNQENSTMDDVIPMRTLNLDALRSFVAIHDTGSFRQAAASVHLSPSAVSLQIGKLEEQLGQRLLERNARRVELTEQGDVLLYQARKLLSLNDETVALFRGSTLTGGLVLAAAHDLGISLVPGLLRRLAERYPRIRVDVRLGASSDVQRGFSAGQSNVLLFNDVGEPAFPSQKIWSEPLVWLMARGGRASSHDPLPLAVAATGCAWREVALKALNASGRAYRIAYGSDTLIGQAAALRADLAVAALPLSLSLAHNELIEVPDTARLPALPQTHIRISHDHSELASAVVAMAVELARTRQLPVTDPASAG</sequence>
<dbReference type="Gene3D" id="1.10.10.10">
    <property type="entry name" value="Winged helix-like DNA-binding domain superfamily/Winged helix DNA-binding domain"/>
    <property type="match status" value="1"/>
</dbReference>
<dbReference type="PANTHER" id="PTHR30579">
    <property type="entry name" value="TRANSCRIPTIONAL REGULATOR"/>
    <property type="match status" value="1"/>
</dbReference>
<dbReference type="HOGENOM" id="CLU_039613_1_0_6"/>
<dbReference type="PROSITE" id="PS50931">
    <property type="entry name" value="HTH_LYSR"/>
    <property type="match status" value="1"/>
</dbReference>
<reference evidence="6 7" key="1">
    <citation type="journal article" date="2014" name="Genome Biol. Evol.">
        <title>Genome degeneration and adaptation in a nascent stage of symbiosis.</title>
        <authorList>
            <person name="Oakeson K.F."/>
            <person name="Gil R."/>
            <person name="Clayton A.L."/>
            <person name="Dunn D.M."/>
            <person name="von Niederhausern A.C."/>
            <person name="Hamil C."/>
            <person name="Aoyagi A."/>
            <person name="Duval B."/>
            <person name="Baca A."/>
            <person name="Silva F.J."/>
            <person name="Vallier A."/>
            <person name="Jackson D.G."/>
            <person name="Latorre A."/>
            <person name="Weiss R.B."/>
            <person name="Heddi A."/>
            <person name="Moya A."/>
            <person name="Dale C."/>
        </authorList>
    </citation>
    <scope>NUCLEOTIDE SEQUENCE [LARGE SCALE GENOMIC DNA]</scope>
    <source>
        <strain evidence="6 7">HS1</strain>
    </source>
</reference>
<dbReference type="Proteomes" id="UP000019028">
    <property type="component" value="Chromosome"/>
</dbReference>
<accession>W0HPR3</accession>
<evidence type="ECO:0000313" key="7">
    <source>
        <dbReference type="Proteomes" id="UP000019028"/>
    </source>
</evidence>
<comment type="similarity">
    <text evidence="1">Belongs to the LysR transcriptional regulatory family.</text>
</comment>
<evidence type="ECO:0000256" key="3">
    <source>
        <dbReference type="ARBA" id="ARBA00023125"/>
    </source>
</evidence>
<name>W0HPR3_9GAMM</name>
<dbReference type="InterPro" id="IPR000847">
    <property type="entry name" value="LysR_HTH_N"/>
</dbReference>
<dbReference type="PRINTS" id="PR00039">
    <property type="entry name" value="HTHLYSR"/>
</dbReference>
<dbReference type="AlphaFoldDB" id="W0HPR3"/>
<dbReference type="GO" id="GO:0003700">
    <property type="term" value="F:DNA-binding transcription factor activity"/>
    <property type="evidence" value="ECO:0007669"/>
    <property type="project" value="InterPro"/>
</dbReference>
<dbReference type="SUPFAM" id="SSF53850">
    <property type="entry name" value="Periplasmic binding protein-like II"/>
    <property type="match status" value="1"/>
</dbReference>
<dbReference type="Pfam" id="PF00126">
    <property type="entry name" value="HTH_1"/>
    <property type="match status" value="1"/>
</dbReference>
<evidence type="ECO:0000256" key="4">
    <source>
        <dbReference type="ARBA" id="ARBA00023163"/>
    </source>
</evidence>
<protein>
    <submittedName>
        <fullName evidence="6">Transcriptional regulatory protein, LysR family protein</fullName>
    </submittedName>
</protein>
<dbReference type="Gene3D" id="3.40.190.10">
    <property type="entry name" value="Periplasmic binding protein-like II"/>
    <property type="match status" value="2"/>
</dbReference>
<organism evidence="6 7">
    <name type="scientific">Sodalis praecaptivus</name>
    <dbReference type="NCBI Taxonomy" id="1239307"/>
    <lineage>
        <taxon>Bacteria</taxon>
        <taxon>Pseudomonadati</taxon>
        <taxon>Pseudomonadota</taxon>
        <taxon>Gammaproteobacteria</taxon>
        <taxon>Enterobacterales</taxon>
        <taxon>Bruguierivoracaceae</taxon>
        <taxon>Sodalis</taxon>
    </lineage>
</organism>
<keyword evidence="7" id="KW-1185">Reference proteome</keyword>
<proteinExistence type="inferred from homology"/>
<dbReference type="GO" id="GO:0003677">
    <property type="term" value="F:DNA binding"/>
    <property type="evidence" value="ECO:0007669"/>
    <property type="project" value="UniProtKB-KW"/>
</dbReference>
<dbReference type="InterPro" id="IPR036390">
    <property type="entry name" value="WH_DNA-bd_sf"/>
</dbReference>
<dbReference type="FunFam" id="1.10.10.10:FF:000001">
    <property type="entry name" value="LysR family transcriptional regulator"/>
    <property type="match status" value="1"/>
</dbReference>
<dbReference type="PANTHER" id="PTHR30579:SF7">
    <property type="entry name" value="HTH-TYPE TRANSCRIPTIONAL REGULATOR LRHA-RELATED"/>
    <property type="match status" value="1"/>
</dbReference>
<dbReference type="Pfam" id="PF03466">
    <property type="entry name" value="LysR_substrate"/>
    <property type="match status" value="1"/>
</dbReference>
<dbReference type="PATRIC" id="fig|1239307.3.peg.770"/>
<evidence type="ECO:0000313" key="6">
    <source>
        <dbReference type="EMBL" id="AHF75809.1"/>
    </source>
</evidence>
<keyword evidence="4" id="KW-0804">Transcription</keyword>